<keyword evidence="3" id="KW-1185">Reference proteome</keyword>
<sequence>MGFHLHLTVKAANVLLACAKYNGEVTSPIYISPSTLLISSIGKTVCTFGFQAAMPEEGLEYSSPSTAFR</sequence>
<name>A0AAN8W9E6_HALRR</name>
<comment type="caution">
    <text evidence="2">The sequence shown here is derived from an EMBL/GenBank/DDBJ whole genome shotgun (WGS) entry which is preliminary data.</text>
</comment>
<dbReference type="EMBL" id="JAXCGZ010023218">
    <property type="protein sequence ID" value="KAK7015215.1"/>
    <property type="molecule type" value="Genomic_DNA"/>
</dbReference>
<feature type="chain" id="PRO_5042909018" evidence="1">
    <location>
        <begin position="20"/>
        <end position="69"/>
    </location>
</feature>
<evidence type="ECO:0000313" key="3">
    <source>
        <dbReference type="Proteomes" id="UP001381693"/>
    </source>
</evidence>
<organism evidence="2 3">
    <name type="scientific">Halocaridina rubra</name>
    <name type="common">Hawaiian red shrimp</name>
    <dbReference type="NCBI Taxonomy" id="373956"/>
    <lineage>
        <taxon>Eukaryota</taxon>
        <taxon>Metazoa</taxon>
        <taxon>Ecdysozoa</taxon>
        <taxon>Arthropoda</taxon>
        <taxon>Crustacea</taxon>
        <taxon>Multicrustacea</taxon>
        <taxon>Malacostraca</taxon>
        <taxon>Eumalacostraca</taxon>
        <taxon>Eucarida</taxon>
        <taxon>Decapoda</taxon>
        <taxon>Pleocyemata</taxon>
        <taxon>Caridea</taxon>
        <taxon>Atyoidea</taxon>
        <taxon>Atyidae</taxon>
        <taxon>Halocaridina</taxon>
    </lineage>
</organism>
<dbReference type="AlphaFoldDB" id="A0AAN8W9E6"/>
<feature type="non-terminal residue" evidence="2">
    <location>
        <position position="69"/>
    </location>
</feature>
<feature type="signal peptide" evidence="1">
    <location>
        <begin position="1"/>
        <end position="19"/>
    </location>
</feature>
<protein>
    <submittedName>
        <fullName evidence="2">Uncharacterized protein</fullName>
    </submittedName>
</protein>
<accession>A0AAN8W9E6</accession>
<keyword evidence="1" id="KW-0732">Signal</keyword>
<dbReference type="Proteomes" id="UP001381693">
    <property type="component" value="Unassembled WGS sequence"/>
</dbReference>
<evidence type="ECO:0000256" key="1">
    <source>
        <dbReference type="SAM" id="SignalP"/>
    </source>
</evidence>
<evidence type="ECO:0000313" key="2">
    <source>
        <dbReference type="EMBL" id="KAK7015215.1"/>
    </source>
</evidence>
<proteinExistence type="predicted"/>
<gene>
    <name evidence="2" type="ORF">SK128_007589</name>
</gene>
<reference evidence="2 3" key="1">
    <citation type="submission" date="2023-11" db="EMBL/GenBank/DDBJ databases">
        <title>Halocaridina rubra genome assembly.</title>
        <authorList>
            <person name="Smith C."/>
        </authorList>
    </citation>
    <scope>NUCLEOTIDE SEQUENCE [LARGE SCALE GENOMIC DNA]</scope>
    <source>
        <strain evidence="2">EP-1</strain>
        <tissue evidence="2">Whole</tissue>
    </source>
</reference>